<dbReference type="EMBL" id="BAAASK010000007">
    <property type="protein sequence ID" value="GAA2682323.1"/>
    <property type="molecule type" value="Genomic_DNA"/>
</dbReference>
<dbReference type="PANTHER" id="PTHR46553:SF3">
    <property type="entry name" value="ADENINE NUCLEOTIDE ALPHA HYDROLASES-LIKE SUPERFAMILY PROTEIN"/>
    <property type="match status" value="1"/>
</dbReference>
<keyword evidence="4" id="KW-1185">Reference proteome</keyword>
<dbReference type="Proteomes" id="UP001499989">
    <property type="component" value="Unassembled WGS sequence"/>
</dbReference>
<dbReference type="PANTHER" id="PTHR46553">
    <property type="entry name" value="ADENINE NUCLEOTIDE ALPHA HYDROLASES-LIKE SUPERFAMILY PROTEIN"/>
    <property type="match status" value="1"/>
</dbReference>
<dbReference type="InterPro" id="IPR006016">
    <property type="entry name" value="UspA"/>
</dbReference>
<dbReference type="SUPFAM" id="SSF52402">
    <property type="entry name" value="Adenine nucleotide alpha hydrolases-like"/>
    <property type="match status" value="2"/>
</dbReference>
<evidence type="ECO:0000256" key="1">
    <source>
        <dbReference type="ARBA" id="ARBA00008791"/>
    </source>
</evidence>
<gene>
    <name evidence="3" type="ORF">GCM10010310_31560</name>
</gene>
<dbReference type="InterPro" id="IPR006015">
    <property type="entry name" value="Universal_stress_UspA"/>
</dbReference>
<organism evidence="3 4">
    <name type="scientific">Streptomyces violaceolatus</name>
    <dbReference type="NCBI Taxonomy" id="67378"/>
    <lineage>
        <taxon>Bacteria</taxon>
        <taxon>Bacillati</taxon>
        <taxon>Actinomycetota</taxon>
        <taxon>Actinomycetes</taxon>
        <taxon>Kitasatosporales</taxon>
        <taxon>Streptomycetaceae</taxon>
        <taxon>Streptomyces</taxon>
        <taxon>Streptomyces violaceoruber group</taxon>
    </lineage>
</organism>
<evidence type="ECO:0000313" key="3">
    <source>
        <dbReference type="EMBL" id="GAA2682323.1"/>
    </source>
</evidence>
<dbReference type="PRINTS" id="PR01438">
    <property type="entry name" value="UNVRSLSTRESS"/>
</dbReference>
<protein>
    <submittedName>
        <fullName evidence="3">Universal stress protein</fullName>
    </submittedName>
</protein>
<dbReference type="Pfam" id="PF00582">
    <property type="entry name" value="Usp"/>
    <property type="match status" value="2"/>
</dbReference>
<sequence>MGMMALPLVVGVDGSDGSLLAIDWAVDEAQRQGLPLRLVYASLWERYEGALPAMGRERPSEQVMAENIVGTAAERVRRYDPGLTVDTDTVPAEAVSALLAEGRHATAVVTGSRGRGELKGALLGSVSLAVASRADCPVVVVRGEKSALSGSHERVLLGAGDPDTSGAAVRFAFREADVRGCELDVVRAWRCPAYENADEGAPSDDSEDQPERRASALIDTLVAEAAAEHPSVRLRKTTIEGPARKVLVHRTAAADLVVVGARHRSGHFGLQLGRVTHTLLQHAACPVAVVPQAT</sequence>
<evidence type="ECO:0000259" key="2">
    <source>
        <dbReference type="Pfam" id="PF00582"/>
    </source>
</evidence>
<reference evidence="3 4" key="1">
    <citation type="journal article" date="2019" name="Int. J. Syst. Evol. Microbiol.">
        <title>The Global Catalogue of Microorganisms (GCM) 10K type strain sequencing project: providing services to taxonomists for standard genome sequencing and annotation.</title>
        <authorList>
            <consortium name="The Broad Institute Genomics Platform"/>
            <consortium name="The Broad Institute Genome Sequencing Center for Infectious Disease"/>
            <person name="Wu L."/>
            <person name="Ma J."/>
        </authorList>
    </citation>
    <scope>NUCLEOTIDE SEQUENCE [LARGE SCALE GENOMIC DNA]</scope>
    <source>
        <strain evidence="3 4">JCM 4531</strain>
    </source>
</reference>
<proteinExistence type="inferred from homology"/>
<dbReference type="InterPro" id="IPR014729">
    <property type="entry name" value="Rossmann-like_a/b/a_fold"/>
</dbReference>
<comment type="caution">
    <text evidence="3">The sequence shown here is derived from an EMBL/GenBank/DDBJ whole genome shotgun (WGS) entry which is preliminary data.</text>
</comment>
<name>A0ABN3SRB1_9ACTN</name>
<feature type="domain" description="UspA" evidence="2">
    <location>
        <begin position="7"/>
        <end position="142"/>
    </location>
</feature>
<feature type="domain" description="UspA" evidence="2">
    <location>
        <begin position="153"/>
        <end position="291"/>
    </location>
</feature>
<comment type="similarity">
    <text evidence="1">Belongs to the universal stress protein A family.</text>
</comment>
<evidence type="ECO:0000313" key="4">
    <source>
        <dbReference type="Proteomes" id="UP001499989"/>
    </source>
</evidence>
<dbReference type="RefSeq" id="WP_003978710.1">
    <property type="nucleotide sequence ID" value="NZ_BAAASK010000007.1"/>
</dbReference>
<accession>A0ABN3SRB1</accession>
<dbReference type="Gene3D" id="3.40.50.620">
    <property type="entry name" value="HUPs"/>
    <property type="match status" value="2"/>
</dbReference>